<dbReference type="PANTHER" id="PTHR43036:SF2">
    <property type="entry name" value="OS04G0481300 PROTEIN"/>
    <property type="match status" value="1"/>
</dbReference>
<keyword evidence="3" id="KW-0489">Methyltransferase</keyword>
<dbReference type="InterPro" id="IPR013216">
    <property type="entry name" value="Methyltransf_11"/>
</dbReference>
<evidence type="ECO:0000259" key="2">
    <source>
        <dbReference type="Pfam" id="PF08241"/>
    </source>
</evidence>
<feature type="region of interest" description="Disordered" evidence="1">
    <location>
        <begin position="1"/>
        <end position="111"/>
    </location>
</feature>
<evidence type="ECO:0000313" key="4">
    <source>
        <dbReference type="Proteomes" id="UP000323142"/>
    </source>
</evidence>
<dbReference type="EMBL" id="VUOA01000062">
    <property type="protein sequence ID" value="KAA2232464.1"/>
    <property type="molecule type" value="Genomic_DNA"/>
</dbReference>
<sequence>MPGGPSGRGDGGRSAWPRGRSCRRRHRNVGCGASWEQGYATRVGSPSWRLVQTPSSPKRSLPERPDLSRRDLRRYARPLSGAARAFSSQPARQPWEPPIATDLPELPPDAFAKVDPSPDTRFYAQPRFVTHIDDAAIAAVTALYRGLFPPGGAVLDLMSSWVSHLPPEIAYREVVGHGLNASELAANPRLTRSFVQDLNADPALPLADGSMDAAGCCVSVQYLQAPVDVFREVRRVLAAGAPFAVTFSNRCFPTKAVAIWQALTGDDQARLVGLYLDRAGFTGVEMRLLIRRGGGGDPLWAVIGRG</sequence>
<dbReference type="GO" id="GO:0032259">
    <property type="term" value="P:methylation"/>
    <property type="evidence" value="ECO:0007669"/>
    <property type="project" value="UniProtKB-KW"/>
</dbReference>
<proteinExistence type="predicted"/>
<dbReference type="Gene3D" id="3.40.50.150">
    <property type="entry name" value="Vaccinia Virus protein VP39"/>
    <property type="match status" value="1"/>
</dbReference>
<name>A0A5B2V0Q1_9HYPH</name>
<comment type="caution">
    <text evidence="3">The sequence shown here is derived from an EMBL/GenBank/DDBJ whole genome shotgun (WGS) entry which is preliminary data.</text>
</comment>
<dbReference type="PANTHER" id="PTHR43036">
    <property type="entry name" value="OSJNBB0011N17.9 PROTEIN"/>
    <property type="match status" value="1"/>
</dbReference>
<dbReference type="OrthoDB" id="939937at2"/>
<keyword evidence="4" id="KW-1185">Reference proteome</keyword>
<dbReference type="SUPFAM" id="SSF53335">
    <property type="entry name" value="S-adenosyl-L-methionine-dependent methyltransferases"/>
    <property type="match status" value="1"/>
</dbReference>
<evidence type="ECO:0000313" key="3">
    <source>
        <dbReference type="EMBL" id="KAA2232464.1"/>
    </source>
</evidence>
<accession>A0A5B2V0Q1</accession>
<gene>
    <name evidence="3" type="ORF">F0L46_24970</name>
</gene>
<evidence type="ECO:0000256" key="1">
    <source>
        <dbReference type="SAM" id="MobiDB-lite"/>
    </source>
</evidence>
<dbReference type="InterPro" id="IPR029063">
    <property type="entry name" value="SAM-dependent_MTases_sf"/>
</dbReference>
<dbReference type="AlphaFoldDB" id="A0A5B2V0Q1"/>
<organism evidence="3 4">
    <name type="scientific">Salinarimonas soli</name>
    <dbReference type="NCBI Taxonomy" id="1638099"/>
    <lineage>
        <taxon>Bacteria</taxon>
        <taxon>Pseudomonadati</taxon>
        <taxon>Pseudomonadota</taxon>
        <taxon>Alphaproteobacteria</taxon>
        <taxon>Hyphomicrobiales</taxon>
        <taxon>Salinarimonadaceae</taxon>
        <taxon>Salinarimonas</taxon>
    </lineage>
</organism>
<dbReference type="Pfam" id="PF08241">
    <property type="entry name" value="Methyltransf_11"/>
    <property type="match status" value="1"/>
</dbReference>
<keyword evidence="3" id="KW-0808">Transferase</keyword>
<feature type="compositionally biased region" description="Basic and acidic residues" evidence="1">
    <location>
        <begin position="60"/>
        <end position="74"/>
    </location>
</feature>
<dbReference type="GO" id="GO:0008757">
    <property type="term" value="F:S-adenosylmethionine-dependent methyltransferase activity"/>
    <property type="evidence" value="ECO:0007669"/>
    <property type="project" value="InterPro"/>
</dbReference>
<feature type="domain" description="Methyltransferase type 11" evidence="2">
    <location>
        <begin position="188"/>
        <end position="243"/>
    </location>
</feature>
<reference evidence="3 4" key="2">
    <citation type="submission" date="2019-09" db="EMBL/GenBank/DDBJ databases">
        <authorList>
            <person name="Jin C."/>
        </authorList>
    </citation>
    <scope>NUCLEOTIDE SEQUENCE [LARGE SCALE GENOMIC DNA]</scope>
    <source>
        <strain evidence="3 4">BN140002</strain>
    </source>
</reference>
<protein>
    <submittedName>
        <fullName evidence="3">Class I SAM-dependent methyltransferase</fullName>
    </submittedName>
</protein>
<dbReference type="Proteomes" id="UP000323142">
    <property type="component" value="Unassembled WGS sequence"/>
</dbReference>
<reference evidence="3 4" key="1">
    <citation type="submission" date="2019-09" db="EMBL/GenBank/DDBJ databases">
        <title>Salinarimonas rosea gen. nov., sp. nov., a new member of the a-2 subgroup of the Proteobacteria.</title>
        <authorList>
            <person name="Liu J."/>
        </authorList>
    </citation>
    <scope>NUCLEOTIDE SEQUENCE [LARGE SCALE GENOMIC DNA]</scope>
    <source>
        <strain evidence="3 4">BN140002</strain>
    </source>
</reference>